<evidence type="ECO:0000313" key="5">
    <source>
        <dbReference type="EMBL" id="KOO26833.1"/>
    </source>
</evidence>
<feature type="compositionally biased region" description="Pro residues" evidence="3">
    <location>
        <begin position="513"/>
        <end position="523"/>
    </location>
</feature>
<dbReference type="OrthoDB" id="546764at2759"/>
<reference evidence="6" key="1">
    <citation type="journal article" date="2015" name="PLoS Genet.">
        <title>Genome Sequence and Transcriptome Analyses of Chrysochromulina tobin: Metabolic Tools for Enhanced Algal Fitness in the Prominent Order Prymnesiales (Haptophyceae).</title>
        <authorList>
            <person name="Hovde B.T."/>
            <person name="Deodato C.R."/>
            <person name="Hunsperger H.M."/>
            <person name="Ryken S.A."/>
            <person name="Yost W."/>
            <person name="Jha R.K."/>
            <person name="Patterson J."/>
            <person name="Monnat R.J. Jr."/>
            <person name="Barlow S.B."/>
            <person name="Starkenburg S.R."/>
            <person name="Cattolico R.A."/>
        </authorList>
    </citation>
    <scope>NUCLEOTIDE SEQUENCE</scope>
    <source>
        <strain evidence="6">CCMP291</strain>
    </source>
</reference>
<dbReference type="InterPro" id="IPR012981">
    <property type="entry name" value="PIH1_N"/>
</dbReference>
<feature type="region of interest" description="Disordered" evidence="3">
    <location>
        <begin position="457"/>
        <end position="523"/>
    </location>
</feature>
<protein>
    <recommendedName>
        <fullName evidence="2">PIH1 domain-containing protein 1</fullName>
    </recommendedName>
</protein>
<organism evidence="5 6">
    <name type="scientific">Chrysochromulina tobinii</name>
    <dbReference type="NCBI Taxonomy" id="1460289"/>
    <lineage>
        <taxon>Eukaryota</taxon>
        <taxon>Haptista</taxon>
        <taxon>Haptophyta</taxon>
        <taxon>Prymnesiophyceae</taxon>
        <taxon>Prymnesiales</taxon>
        <taxon>Chrysochromulinaceae</taxon>
        <taxon>Chrysochromulina</taxon>
    </lineage>
</organism>
<feature type="domain" description="CS" evidence="4">
    <location>
        <begin position="345"/>
        <end position="438"/>
    </location>
</feature>
<dbReference type="EMBL" id="JWZX01002795">
    <property type="protein sequence ID" value="KOO26833.1"/>
    <property type="molecule type" value="Genomic_DNA"/>
</dbReference>
<accession>A0A0M0JKP7</accession>
<evidence type="ECO:0000259" key="4">
    <source>
        <dbReference type="PROSITE" id="PS51203"/>
    </source>
</evidence>
<gene>
    <name evidence="5" type="ORF">Ctob_005243</name>
</gene>
<feature type="compositionally biased region" description="Basic and acidic residues" evidence="3">
    <location>
        <begin position="466"/>
        <end position="490"/>
    </location>
</feature>
<dbReference type="AlphaFoldDB" id="A0A0M0JKP7"/>
<dbReference type="Proteomes" id="UP000037460">
    <property type="component" value="Unassembled WGS sequence"/>
</dbReference>
<sequence>MPSTDYDKWAKIEKEIPEDEEEKALKRLKEQKANMSEEEVRRLHDCWEKPEFKAMFHEYAEEVSDPKHKAEQEAYLQQVEQEQRAERDAKNGFLNGRSAASFGIHEIGGGEPGSDPIGNYVPGQPGAPEGSQLLTPIEGFVLKTWKRQPGRSDFDREFGKVFINVVHHAEIEKPSAQEVTAPDGRRGQSWSMPHLVSPKIKEENDKAGHQCTVVDICFHSEVIKRCDAPNGMGDRWREMVAKTAVEMVGRLHQLDLDAEFKLLKMKYHGPEGQKGCSTMSWKPQKGFGDVTETATGTTAAPAGGKQAAAKASQFARLPNAPTQKQWREPKYSVVHRGVGDLGQTWNDTKLSSSGRPRELCIKVELPELSSAAEIDLDITERQLELSHEGVGYKLHVQLPYPVMYDQGSAKFDKAKKVLSITVPVRAEVAPMSHWTQLTPADKDAEAQVEAERAAEKAAKQAAAEAEEQRRLAEREARQTRAKLEDEERQRRIAQATAQAEKEAQRRARQLAANPPPHKPTPNC</sequence>
<keyword evidence="6" id="KW-1185">Reference proteome</keyword>
<evidence type="ECO:0000313" key="6">
    <source>
        <dbReference type="Proteomes" id="UP000037460"/>
    </source>
</evidence>
<dbReference type="PANTHER" id="PTHR22997">
    <property type="entry name" value="PIH1 DOMAIN-CONTAINING PROTEIN 1"/>
    <property type="match status" value="1"/>
</dbReference>
<dbReference type="InterPro" id="IPR041442">
    <property type="entry name" value="PIH1D1/2/3_CS-like"/>
</dbReference>
<dbReference type="Pfam" id="PF08190">
    <property type="entry name" value="PIH1"/>
    <property type="match status" value="1"/>
</dbReference>
<dbReference type="PANTHER" id="PTHR22997:SF0">
    <property type="entry name" value="PIH1 DOMAIN-CONTAINING PROTEIN 1"/>
    <property type="match status" value="1"/>
</dbReference>
<evidence type="ECO:0000256" key="1">
    <source>
        <dbReference type="ARBA" id="ARBA00008511"/>
    </source>
</evidence>
<comment type="similarity">
    <text evidence="1">Belongs to the PIH1 family.</text>
</comment>
<dbReference type="InterPro" id="IPR007052">
    <property type="entry name" value="CS_dom"/>
</dbReference>
<proteinExistence type="inferred from homology"/>
<dbReference type="GO" id="GO:0005737">
    <property type="term" value="C:cytoplasm"/>
    <property type="evidence" value="ECO:0007669"/>
    <property type="project" value="TreeGrafter"/>
</dbReference>
<name>A0A0M0JKP7_9EUKA</name>
<dbReference type="PROSITE" id="PS51203">
    <property type="entry name" value="CS"/>
    <property type="match status" value="1"/>
</dbReference>
<dbReference type="InterPro" id="IPR050734">
    <property type="entry name" value="PIH1/Kintoun_subfamily"/>
</dbReference>
<evidence type="ECO:0000256" key="2">
    <source>
        <dbReference type="ARBA" id="ARBA00040540"/>
    </source>
</evidence>
<comment type="caution">
    <text evidence="5">The sequence shown here is derived from an EMBL/GenBank/DDBJ whole genome shotgun (WGS) entry which is preliminary data.</text>
</comment>
<evidence type="ECO:0000256" key="3">
    <source>
        <dbReference type="SAM" id="MobiDB-lite"/>
    </source>
</evidence>
<dbReference type="Pfam" id="PF18201">
    <property type="entry name" value="PIH1_CS"/>
    <property type="match status" value="1"/>
</dbReference>